<feature type="non-terminal residue" evidence="3">
    <location>
        <position position="99"/>
    </location>
</feature>
<name>G4YUA1_PHYSP</name>
<keyword evidence="4" id="KW-1185">Reference proteome</keyword>
<reference evidence="3 4" key="1">
    <citation type="journal article" date="2006" name="Science">
        <title>Phytophthora genome sequences uncover evolutionary origins and mechanisms of pathogenesis.</title>
        <authorList>
            <person name="Tyler B.M."/>
            <person name="Tripathy S."/>
            <person name="Zhang X."/>
            <person name="Dehal P."/>
            <person name="Jiang R.H."/>
            <person name="Aerts A."/>
            <person name="Arredondo F.D."/>
            <person name="Baxter L."/>
            <person name="Bensasson D."/>
            <person name="Beynon J.L."/>
            <person name="Chapman J."/>
            <person name="Damasceno C.M."/>
            <person name="Dorrance A.E."/>
            <person name="Dou D."/>
            <person name="Dickerman A.W."/>
            <person name="Dubchak I.L."/>
            <person name="Garbelotto M."/>
            <person name="Gijzen M."/>
            <person name="Gordon S.G."/>
            <person name="Govers F."/>
            <person name="Grunwald N.J."/>
            <person name="Huang W."/>
            <person name="Ivors K.L."/>
            <person name="Jones R.W."/>
            <person name="Kamoun S."/>
            <person name="Krampis K."/>
            <person name="Lamour K.H."/>
            <person name="Lee M.K."/>
            <person name="McDonald W.H."/>
            <person name="Medina M."/>
            <person name="Meijer H.J."/>
            <person name="Nordberg E.K."/>
            <person name="Maclean D.J."/>
            <person name="Ospina-Giraldo M.D."/>
            <person name="Morris P.F."/>
            <person name="Phuntumart V."/>
            <person name="Putnam N.H."/>
            <person name="Rash S."/>
            <person name="Rose J.K."/>
            <person name="Sakihama Y."/>
            <person name="Salamov A.A."/>
            <person name="Savidor A."/>
            <person name="Scheuring C.F."/>
            <person name="Smith B.M."/>
            <person name="Sobral B.W."/>
            <person name="Terry A."/>
            <person name="Torto-Alalibo T.A."/>
            <person name="Win J."/>
            <person name="Xu Z."/>
            <person name="Zhang H."/>
            <person name="Grigoriev I.V."/>
            <person name="Rokhsar D.S."/>
            <person name="Boore J.L."/>
        </authorList>
    </citation>
    <scope>NUCLEOTIDE SEQUENCE [LARGE SCALE GENOMIC DNA]</scope>
    <source>
        <strain evidence="3 4">P6497</strain>
    </source>
</reference>
<dbReference type="AlphaFoldDB" id="G4YUA1"/>
<feature type="domain" description="Cas12f1-like TNB" evidence="2">
    <location>
        <begin position="50"/>
        <end position="96"/>
    </location>
</feature>
<proteinExistence type="predicted"/>
<keyword evidence="1" id="KW-0238">DNA-binding</keyword>
<dbReference type="InParanoid" id="G4YUA1"/>
<dbReference type="GeneID" id="20652881"/>
<dbReference type="InterPro" id="IPR010095">
    <property type="entry name" value="Cas12f1-like_TNB"/>
</dbReference>
<dbReference type="GO" id="GO:0003677">
    <property type="term" value="F:DNA binding"/>
    <property type="evidence" value="ECO:0007669"/>
    <property type="project" value="UniProtKB-KW"/>
</dbReference>
<dbReference type="RefSeq" id="XP_009519573.1">
    <property type="nucleotide sequence ID" value="XM_009521278.1"/>
</dbReference>
<evidence type="ECO:0000259" key="2">
    <source>
        <dbReference type="Pfam" id="PF07282"/>
    </source>
</evidence>
<dbReference type="KEGG" id="psoj:PHYSODRAFT_448877"/>
<sequence length="99" mass="11254">QAVCKLAKRIVPTIDRDVYVCLGNWNQHKGVSGYMNAPIKRLTAELSRRATLISVDEFRTSRLCSDCFPPMAKPSRNVRLCGALCWERDVNAAKNMWQL</sequence>
<gene>
    <name evidence="3" type="ORF">PHYSODRAFT_448877</name>
</gene>
<evidence type="ECO:0000313" key="3">
    <source>
        <dbReference type="EMBL" id="EGZ24285.1"/>
    </source>
</evidence>
<accession>G4YUA1</accession>
<evidence type="ECO:0000256" key="1">
    <source>
        <dbReference type="ARBA" id="ARBA00023125"/>
    </source>
</evidence>
<dbReference type="Pfam" id="PF07282">
    <property type="entry name" value="Cas12f1-like_TNB"/>
    <property type="match status" value="1"/>
</dbReference>
<dbReference type="EMBL" id="JH159152">
    <property type="protein sequence ID" value="EGZ24285.1"/>
    <property type="molecule type" value="Genomic_DNA"/>
</dbReference>
<dbReference type="SMR" id="G4YUA1"/>
<feature type="non-terminal residue" evidence="3">
    <location>
        <position position="1"/>
    </location>
</feature>
<evidence type="ECO:0000313" key="4">
    <source>
        <dbReference type="Proteomes" id="UP000002640"/>
    </source>
</evidence>
<protein>
    <recommendedName>
        <fullName evidence="2">Cas12f1-like TNB domain-containing protein</fullName>
    </recommendedName>
</protein>
<organism evidence="3 4">
    <name type="scientific">Phytophthora sojae (strain P6497)</name>
    <name type="common">Soybean stem and root rot agent</name>
    <name type="synonym">Phytophthora megasperma f. sp. glycines</name>
    <dbReference type="NCBI Taxonomy" id="1094619"/>
    <lineage>
        <taxon>Eukaryota</taxon>
        <taxon>Sar</taxon>
        <taxon>Stramenopiles</taxon>
        <taxon>Oomycota</taxon>
        <taxon>Peronosporomycetes</taxon>
        <taxon>Peronosporales</taxon>
        <taxon>Peronosporaceae</taxon>
        <taxon>Phytophthora</taxon>
    </lineage>
</organism>
<dbReference type="Proteomes" id="UP000002640">
    <property type="component" value="Unassembled WGS sequence"/>
</dbReference>